<dbReference type="Proteomes" id="UP000629596">
    <property type="component" value="Unassembled WGS sequence"/>
</dbReference>
<dbReference type="InterPro" id="IPR011990">
    <property type="entry name" value="TPR-like_helical_dom_sf"/>
</dbReference>
<dbReference type="Pfam" id="PF14322">
    <property type="entry name" value="SusD-like_3"/>
    <property type="match status" value="1"/>
</dbReference>
<dbReference type="InterPro" id="IPR033985">
    <property type="entry name" value="SusD-like_N"/>
</dbReference>
<organism evidence="10 11">
    <name type="scientific">Parabacteroides acidifaciens</name>
    <dbReference type="NCBI Taxonomy" id="2290935"/>
    <lineage>
        <taxon>Bacteria</taxon>
        <taxon>Pseudomonadati</taxon>
        <taxon>Bacteroidota</taxon>
        <taxon>Bacteroidia</taxon>
        <taxon>Bacteroidales</taxon>
        <taxon>Tannerellaceae</taxon>
        <taxon>Parabacteroides</taxon>
    </lineage>
</organism>
<keyword evidence="5" id="KW-0998">Cell outer membrane</keyword>
<feature type="signal peptide" evidence="6">
    <location>
        <begin position="1"/>
        <end position="22"/>
    </location>
</feature>
<evidence type="ECO:0000256" key="1">
    <source>
        <dbReference type="ARBA" id="ARBA00004442"/>
    </source>
</evidence>
<feature type="domain" description="RagB/SusD" evidence="7">
    <location>
        <begin position="331"/>
        <end position="493"/>
    </location>
</feature>
<keyword evidence="4" id="KW-0472">Membrane</keyword>
<dbReference type="CDD" id="cd08977">
    <property type="entry name" value="SusD"/>
    <property type="match status" value="1"/>
</dbReference>
<name>A0A3D8HG72_9BACT</name>
<evidence type="ECO:0000256" key="2">
    <source>
        <dbReference type="ARBA" id="ARBA00006275"/>
    </source>
</evidence>
<evidence type="ECO:0000259" key="8">
    <source>
        <dbReference type="Pfam" id="PF14322"/>
    </source>
</evidence>
<comment type="similarity">
    <text evidence="2">Belongs to the SusD family.</text>
</comment>
<keyword evidence="3 6" id="KW-0732">Signal</keyword>
<accession>A0A3D8HG72</accession>
<evidence type="ECO:0000256" key="3">
    <source>
        <dbReference type="ARBA" id="ARBA00022729"/>
    </source>
</evidence>
<dbReference type="GO" id="GO:0009279">
    <property type="term" value="C:cell outer membrane"/>
    <property type="evidence" value="ECO:0007669"/>
    <property type="project" value="UniProtKB-SubCell"/>
</dbReference>
<sequence>MKRIFLYSYLIAASLLSGCSFLDENPTDRLVTNNFYTNQKDAQSGVDAIYQEFYEIYKRQMYLMCDLPTDAMKNGLGMPNAFLQDLEFLRHNSENTFVRDMWKNNYSGVMRANAAINNIPGVTMDETLKARLIGEAKCLRALFYFNLVRFYGDVPLVLKLDNIDDAMGPRIDKEQVYGQIIADLTDASQALPVSSDYSSTDLGRVTKGAAKILLGKVYLTKGDYANAKSTLAEVIENEGTYGYGLHQNYADNWNPATETGKEAVLYVEFKPQPLVFNQEMGLAGPKYSIPEPIGVAGSNEADIPTMELYNAYDKNDLRWPVNFRTHFTNPNNGHEMESSIPLFGKYWQEGLKAENQCEINMHIIRYADALLMYAEALNELGESAKAHEVLNRVRERAYGDASGNYAGLSKDAFRDAILKERWLEFPLEGHRWFDLVRMGKFVERMKEHSAYEASIAESNKTDIASNVKDHMILMPIPQHEMDLNPELTQNPGWN</sequence>
<comment type="subcellular location">
    <subcellularLocation>
        <location evidence="1">Cell outer membrane</location>
    </subcellularLocation>
</comment>
<evidence type="ECO:0000256" key="4">
    <source>
        <dbReference type="ARBA" id="ARBA00023136"/>
    </source>
</evidence>
<comment type="caution">
    <text evidence="10">The sequence shown here is derived from an EMBL/GenBank/DDBJ whole genome shotgun (WGS) entry which is preliminary data.</text>
</comment>
<proteinExistence type="inferred from homology"/>
<reference evidence="9 12" key="2">
    <citation type="submission" date="2020-08" db="EMBL/GenBank/DDBJ databases">
        <title>Genome public.</title>
        <authorList>
            <person name="Liu C."/>
            <person name="Sun Q."/>
        </authorList>
    </citation>
    <scope>NUCLEOTIDE SEQUENCE [LARGE SCALE GENOMIC DNA]</scope>
    <source>
        <strain evidence="9 12">426_9</strain>
    </source>
</reference>
<dbReference type="Gene3D" id="1.25.40.390">
    <property type="match status" value="1"/>
</dbReference>
<protein>
    <submittedName>
        <fullName evidence="10">RagB/SusD family nutrient uptake outer membrane protein</fullName>
    </submittedName>
</protein>
<dbReference type="RefSeq" id="WP_115498931.1">
    <property type="nucleotide sequence ID" value="NZ_JACRTI010000011.1"/>
</dbReference>
<gene>
    <name evidence="10" type="ORF">DWU89_06615</name>
    <name evidence="9" type="ORF">H8784_06465</name>
</gene>
<dbReference type="SUPFAM" id="SSF48452">
    <property type="entry name" value="TPR-like"/>
    <property type="match status" value="1"/>
</dbReference>
<keyword evidence="12" id="KW-1185">Reference proteome</keyword>
<evidence type="ECO:0000313" key="12">
    <source>
        <dbReference type="Proteomes" id="UP000629596"/>
    </source>
</evidence>
<dbReference type="Pfam" id="PF07980">
    <property type="entry name" value="SusD_RagB"/>
    <property type="match status" value="1"/>
</dbReference>
<reference evidence="10 11" key="1">
    <citation type="submission" date="2018-07" db="EMBL/GenBank/DDBJ databases">
        <title>Parabacteroides acidifaciens nov. sp., isolated from human feces.</title>
        <authorList>
            <person name="Wang Y.J."/>
        </authorList>
    </citation>
    <scope>NUCLEOTIDE SEQUENCE [LARGE SCALE GENOMIC DNA]</scope>
    <source>
        <strain evidence="10 11">426-9</strain>
    </source>
</reference>
<evidence type="ECO:0000313" key="10">
    <source>
        <dbReference type="EMBL" id="RDU49938.1"/>
    </source>
</evidence>
<evidence type="ECO:0000313" key="9">
    <source>
        <dbReference type="EMBL" id="MBC8601364.1"/>
    </source>
</evidence>
<dbReference type="EMBL" id="QREV01000011">
    <property type="protein sequence ID" value="RDU49938.1"/>
    <property type="molecule type" value="Genomic_DNA"/>
</dbReference>
<evidence type="ECO:0000256" key="6">
    <source>
        <dbReference type="SAM" id="SignalP"/>
    </source>
</evidence>
<feature type="domain" description="SusD-like N-terminal" evidence="8">
    <location>
        <begin position="21"/>
        <end position="219"/>
    </location>
</feature>
<evidence type="ECO:0000256" key="5">
    <source>
        <dbReference type="ARBA" id="ARBA00023237"/>
    </source>
</evidence>
<evidence type="ECO:0000259" key="7">
    <source>
        <dbReference type="Pfam" id="PF07980"/>
    </source>
</evidence>
<dbReference type="Proteomes" id="UP000256321">
    <property type="component" value="Unassembled WGS sequence"/>
</dbReference>
<evidence type="ECO:0000313" key="11">
    <source>
        <dbReference type="Proteomes" id="UP000256321"/>
    </source>
</evidence>
<dbReference type="EMBL" id="JACRTI010000011">
    <property type="protein sequence ID" value="MBC8601364.1"/>
    <property type="molecule type" value="Genomic_DNA"/>
</dbReference>
<dbReference type="PROSITE" id="PS51257">
    <property type="entry name" value="PROKAR_LIPOPROTEIN"/>
    <property type="match status" value="1"/>
</dbReference>
<dbReference type="InterPro" id="IPR012944">
    <property type="entry name" value="SusD_RagB_dom"/>
</dbReference>
<dbReference type="AlphaFoldDB" id="A0A3D8HG72"/>
<feature type="chain" id="PRO_5017818957" evidence="6">
    <location>
        <begin position="23"/>
        <end position="494"/>
    </location>
</feature>